<dbReference type="CDD" id="cd14326">
    <property type="entry name" value="UBA_UBL7"/>
    <property type="match status" value="1"/>
</dbReference>
<dbReference type="PROSITE" id="PS50053">
    <property type="entry name" value="UBIQUITIN_2"/>
    <property type="match status" value="1"/>
</dbReference>
<proteinExistence type="predicted"/>
<feature type="domain" description="UBA" evidence="2">
    <location>
        <begin position="371"/>
        <end position="412"/>
    </location>
</feature>
<dbReference type="InterPro" id="IPR029071">
    <property type="entry name" value="Ubiquitin-like_domsf"/>
</dbReference>
<dbReference type="PANTHER" id="PTHR10677">
    <property type="entry name" value="UBIQUILIN"/>
    <property type="match status" value="1"/>
</dbReference>
<feature type="domain" description="Ubiquitin-like" evidence="3">
    <location>
        <begin position="7"/>
        <end position="84"/>
    </location>
</feature>
<dbReference type="SMART" id="SM00165">
    <property type="entry name" value="UBA"/>
    <property type="match status" value="1"/>
</dbReference>
<feature type="region of interest" description="Disordered" evidence="1">
    <location>
        <begin position="261"/>
        <end position="290"/>
    </location>
</feature>
<dbReference type="InterPro" id="IPR015940">
    <property type="entry name" value="UBA"/>
</dbReference>
<comment type="caution">
    <text evidence="4">The sequence shown here is derived from an EMBL/GenBank/DDBJ whole genome shotgun (WGS) entry which is preliminary data.</text>
</comment>
<dbReference type="EMBL" id="JBJJXI010000022">
    <property type="protein sequence ID" value="KAL3404939.1"/>
    <property type="molecule type" value="Genomic_DNA"/>
</dbReference>
<evidence type="ECO:0008006" key="6">
    <source>
        <dbReference type="Google" id="ProtNLM"/>
    </source>
</evidence>
<dbReference type="Gene3D" id="1.10.8.10">
    <property type="entry name" value="DNA helicase RuvA subunit, C-terminal domain"/>
    <property type="match status" value="1"/>
</dbReference>
<accession>A0ABD2XJ99</accession>
<evidence type="ECO:0000313" key="5">
    <source>
        <dbReference type="Proteomes" id="UP001627154"/>
    </source>
</evidence>
<keyword evidence="5" id="KW-1185">Reference proteome</keyword>
<feature type="compositionally biased region" description="Low complexity" evidence="1">
    <location>
        <begin position="190"/>
        <end position="210"/>
    </location>
</feature>
<sequence length="416" mass="43192">MMANLLLGVRLDLSDKLTLLTLSDVDLGEKVEKLREATAMRAAVAKDSFDLIYCGSLLKNDSTLQSYGLKHGSMIHVMAKRPLSPEKKEEKPLRNAQNAFSSFVNNPLLEIAVRRMAKKTEVVDKIIAQTPDLQKDAVAIAILQDPDLVTYFGDPETAESLDKEHPALVKAADLIVKAVNEEAQNFAASSRHLSMNNSSASSSQWSTMESLSDDDEMAGDSSQSSDSPQAQPGGPRTYPAISAAHVLHAITRARRSAAAAAAMSSMTGGTSSGGASGSGPTAGPSTGLQTNGGGIITAEMFNQAIENAFASVPALSNVGLAAPAAASSLSTPTSTTTPTFASSGFTAAAAATANSSNGDNSPASSSVSSVQNLQQQITLMNEMGLHDDAINLQALQVTNGDVQAAIELVLNALTDN</sequence>
<dbReference type="InterPro" id="IPR009060">
    <property type="entry name" value="UBA-like_sf"/>
</dbReference>
<evidence type="ECO:0000259" key="3">
    <source>
        <dbReference type="PROSITE" id="PS50053"/>
    </source>
</evidence>
<dbReference type="PANTHER" id="PTHR10677:SF25">
    <property type="entry name" value="UBIQUITIN-LIKE PROTEIN 7"/>
    <property type="match status" value="1"/>
</dbReference>
<evidence type="ECO:0000256" key="1">
    <source>
        <dbReference type="SAM" id="MobiDB-lite"/>
    </source>
</evidence>
<dbReference type="AlphaFoldDB" id="A0ABD2XJ99"/>
<feature type="region of interest" description="Disordered" evidence="1">
    <location>
        <begin position="190"/>
        <end position="238"/>
    </location>
</feature>
<dbReference type="SUPFAM" id="SSF46934">
    <property type="entry name" value="UBA-like"/>
    <property type="match status" value="1"/>
</dbReference>
<feature type="compositionally biased region" description="Low complexity" evidence="1">
    <location>
        <begin position="278"/>
        <end position="287"/>
    </location>
</feature>
<evidence type="ECO:0000259" key="2">
    <source>
        <dbReference type="PROSITE" id="PS50030"/>
    </source>
</evidence>
<dbReference type="InterPro" id="IPR000626">
    <property type="entry name" value="Ubiquitin-like_dom"/>
</dbReference>
<organism evidence="4 5">
    <name type="scientific">Trichogramma kaykai</name>
    <dbReference type="NCBI Taxonomy" id="54128"/>
    <lineage>
        <taxon>Eukaryota</taxon>
        <taxon>Metazoa</taxon>
        <taxon>Ecdysozoa</taxon>
        <taxon>Arthropoda</taxon>
        <taxon>Hexapoda</taxon>
        <taxon>Insecta</taxon>
        <taxon>Pterygota</taxon>
        <taxon>Neoptera</taxon>
        <taxon>Endopterygota</taxon>
        <taxon>Hymenoptera</taxon>
        <taxon>Apocrita</taxon>
        <taxon>Proctotrupomorpha</taxon>
        <taxon>Chalcidoidea</taxon>
        <taxon>Trichogrammatidae</taxon>
        <taxon>Trichogramma</taxon>
    </lineage>
</organism>
<name>A0ABD2XJ99_9HYME</name>
<dbReference type="SUPFAM" id="SSF54236">
    <property type="entry name" value="Ubiquitin-like"/>
    <property type="match status" value="1"/>
</dbReference>
<dbReference type="Pfam" id="PF00240">
    <property type="entry name" value="ubiquitin"/>
    <property type="match status" value="1"/>
</dbReference>
<dbReference type="InterPro" id="IPR047878">
    <property type="entry name" value="UBL7_UBA"/>
</dbReference>
<gene>
    <name evidence="4" type="ORF">TKK_002589</name>
</gene>
<dbReference type="PROSITE" id="PS50030">
    <property type="entry name" value="UBA"/>
    <property type="match status" value="1"/>
</dbReference>
<dbReference type="Gene3D" id="3.10.20.90">
    <property type="entry name" value="Phosphatidylinositol 3-kinase Catalytic Subunit, Chain A, domain 1"/>
    <property type="match status" value="1"/>
</dbReference>
<dbReference type="InterPro" id="IPR015496">
    <property type="entry name" value="Ubiquilin"/>
</dbReference>
<evidence type="ECO:0000313" key="4">
    <source>
        <dbReference type="EMBL" id="KAL3404939.1"/>
    </source>
</evidence>
<protein>
    <recommendedName>
        <fullName evidence="6">Ubiquitin-like protein 7</fullName>
    </recommendedName>
</protein>
<dbReference type="Proteomes" id="UP001627154">
    <property type="component" value="Unassembled WGS sequence"/>
</dbReference>
<feature type="compositionally biased region" description="Low complexity" evidence="1">
    <location>
        <begin position="219"/>
        <end position="235"/>
    </location>
</feature>
<reference evidence="4 5" key="1">
    <citation type="journal article" date="2024" name="bioRxiv">
        <title>A reference genome for Trichogramma kaykai: A tiny desert-dwelling parasitoid wasp with competing sex-ratio distorters.</title>
        <authorList>
            <person name="Culotta J."/>
            <person name="Lindsey A.R."/>
        </authorList>
    </citation>
    <scope>NUCLEOTIDE SEQUENCE [LARGE SCALE GENOMIC DNA]</scope>
    <source>
        <strain evidence="4 5">KSX58</strain>
    </source>
</reference>